<evidence type="ECO:0000313" key="2">
    <source>
        <dbReference type="EMBL" id="HAR55435.1"/>
    </source>
</evidence>
<dbReference type="EMBL" id="DMUP01000035">
    <property type="protein sequence ID" value="HAR55435.1"/>
    <property type="molecule type" value="Genomic_DNA"/>
</dbReference>
<dbReference type="Gene3D" id="3.75.10.10">
    <property type="entry name" value="L-arginine/glycine Amidinotransferase, Chain A"/>
    <property type="match status" value="1"/>
</dbReference>
<dbReference type="GO" id="GO:0047632">
    <property type="term" value="F:agmatine deiminase activity"/>
    <property type="evidence" value="ECO:0007669"/>
    <property type="project" value="TreeGrafter"/>
</dbReference>
<comment type="caution">
    <text evidence="2">The sequence shown here is derived from an EMBL/GenBank/DDBJ whole genome shotgun (WGS) entry which is preliminary data.</text>
</comment>
<dbReference type="AlphaFoldDB" id="A0A348WLM3"/>
<evidence type="ECO:0000313" key="3">
    <source>
        <dbReference type="Proteomes" id="UP000262878"/>
    </source>
</evidence>
<organism evidence="2 3">
    <name type="scientific">Idiomarina baltica</name>
    <dbReference type="NCBI Taxonomy" id="190892"/>
    <lineage>
        <taxon>Bacteria</taxon>
        <taxon>Pseudomonadati</taxon>
        <taxon>Pseudomonadota</taxon>
        <taxon>Gammaproteobacteria</taxon>
        <taxon>Alteromonadales</taxon>
        <taxon>Idiomarinaceae</taxon>
        <taxon>Idiomarina</taxon>
    </lineage>
</organism>
<dbReference type="Proteomes" id="UP000262878">
    <property type="component" value="Unassembled WGS sequence"/>
</dbReference>
<dbReference type="STRING" id="314276.OS145_10545"/>
<dbReference type="InterPro" id="IPR007466">
    <property type="entry name" value="Peptidyl-Arg-deiminase_porph"/>
</dbReference>
<protein>
    <submittedName>
        <fullName evidence="2">Agmatine deiminase family protein</fullName>
    </submittedName>
</protein>
<reference evidence="2 3" key="1">
    <citation type="journal article" date="2018" name="Nat. Biotechnol.">
        <title>A standardized bacterial taxonomy based on genome phylogeny substantially revises the tree of life.</title>
        <authorList>
            <person name="Parks D.H."/>
            <person name="Chuvochina M."/>
            <person name="Waite D.W."/>
            <person name="Rinke C."/>
            <person name="Skarshewski A."/>
            <person name="Chaumeil P.A."/>
            <person name="Hugenholtz P."/>
        </authorList>
    </citation>
    <scope>NUCLEOTIDE SEQUENCE [LARGE SCALE GENOMIC DNA]</scope>
    <source>
        <strain evidence="2">UBA9360</strain>
    </source>
</reference>
<keyword evidence="1" id="KW-0378">Hydrolase</keyword>
<dbReference type="GO" id="GO:0004668">
    <property type="term" value="F:protein-arginine deiminase activity"/>
    <property type="evidence" value="ECO:0007669"/>
    <property type="project" value="InterPro"/>
</dbReference>
<evidence type="ECO:0000256" key="1">
    <source>
        <dbReference type="ARBA" id="ARBA00022801"/>
    </source>
</evidence>
<dbReference type="PANTHER" id="PTHR31377:SF0">
    <property type="entry name" value="AGMATINE DEIMINASE-RELATED"/>
    <property type="match status" value="1"/>
</dbReference>
<accession>A0A348WLM3</accession>
<sequence>MMVYWRPDFAPGQQIVLAQPYRRDVWRQSARPARKCIESLAQLLRQYHPICLLTPQTVSYDDIWMRDILPLWYQEESGEWRGLLMEFDGWGDVQQTIEQDSQLPEQLFAEQLYPVSKLIGEGGMLTHNGQVALMGLAALKSRQPELTVKQLSRRVEKNLAGLEVYFFDGKLSADETSGHMDNLALFIADDVLLYCATEDPTHPDFLTCQKLAEVIEQLPPEITKVPLPLPKPQQPLAQDRAGIISDSQSLVRDLSLPICCSYTNLIATDKVIVVPQFDLSTDEPALDVIQRYAGNRKVVSHPARELVLGGGGLHCVSHQVPADIALPVI</sequence>
<proteinExistence type="predicted"/>
<dbReference type="PANTHER" id="PTHR31377">
    <property type="entry name" value="AGMATINE DEIMINASE-RELATED"/>
    <property type="match status" value="1"/>
</dbReference>
<dbReference type="SUPFAM" id="SSF55909">
    <property type="entry name" value="Pentein"/>
    <property type="match status" value="1"/>
</dbReference>
<dbReference type="Pfam" id="PF04371">
    <property type="entry name" value="PAD_porph"/>
    <property type="match status" value="1"/>
</dbReference>
<name>A0A348WLM3_9GAMM</name>
<dbReference type="GO" id="GO:0009446">
    <property type="term" value="P:putrescine biosynthetic process"/>
    <property type="evidence" value="ECO:0007669"/>
    <property type="project" value="InterPro"/>
</dbReference>
<dbReference type="RefSeq" id="WP_040488135.1">
    <property type="nucleotide sequence ID" value="NZ_DBGH01000066.1"/>
</dbReference>
<gene>
    <name evidence="2" type="ORF">DCR58_01475</name>
</gene>